<keyword evidence="2" id="KW-1185">Reference proteome</keyword>
<comment type="caution">
    <text evidence="1">The sequence shown here is derived from an EMBL/GenBank/DDBJ whole genome shotgun (WGS) entry which is preliminary data.</text>
</comment>
<sequence length="130" mass="14467">MNIRTSAGTARCAECLDTCFTNGFTSDPCIYCGGVTLWFDECKRKRIVGRRWHYEFGFRVSLVTVDGVETSEELWSEEEFVSAWAGQLSYGPQYVCGDASWFIGESISVDYTPEPGVTLQVVAVVTLPLV</sequence>
<proteinExistence type="predicted"/>
<name>A0ABV3DBX5_9ACTN</name>
<dbReference type="EMBL" id="JBEZFP010000012">
    <property type="protein sequence ID" value="MEU8133250.1"/>
    <property type="molecule type" value="Genomic_DNA"/>
</dbReference>
<dbReference type="Proteomes" id="UP001551482">
    <property type="component" value="Unassembled WGS sequence"/>
</dbReference>
<protein>
    <submittedName>
        <fullName evidence="1">Uncharacterized protein</fullName>
    </submittedName>
</protein>
<evidence type="ECO:0000313" key="2">
    <source>
        <dbReference type="Proteomes" id="UP001551482"/>
    </source>
</evidence>
<evidence type="ECO:0000313" key="1">
    <source>
        <dbReference type="EMBL" id="MEU8133250.1"/>
    </source>
</evidence>
<accession>A0ABV3DBX5</accession>
<reference evidence="1 2" key="1">
    <citation type="submission" date="2024-06" db="EMBL/GenBank/DDBJ databases">
        <title>The Natural Products Discovery Center: Release of the First 8490 Sequenced Strains for Exploring Actinobacteria Biosynthetic Diversity.</title>
        <authorList>
            <person name="Kalkreuter E."/>
            <person name="Kautsar S.A."/>
            <person name="Yang D."/>
            <person name="Bader C.D."/>
            <person name="Teijaro C.N."/>
            <person name="Fluegel L."/>
            <person name="Davis C.M."/>
            <person name="Simpson J.R."/>
            <person name="Lauterbach L."/>
            <person name="Steele A.D."/>
            <person name="Gui C."/>
            <person name="Meng S."/>
            <person name="Li G."/>
            <person name="Viehrig K."/>
            <person name="Ye F."/>
            <person name="Su P."/>
            <person name="Kiefer A.F."/>
            <person name="Nichols A."/>
            <person name="Cepeda A.J."/>
            <person name="Yan W."/>
            <person name="Fan B."/>
            <person name="Jiang Y."/>
            <person name="Adhikari A."/>
            <person name="Zheng C.-J."/>
            <person name="Schuster L."/>
            <person name="Cowan T.M."/>
            <person name="Smanski M.J."/>
            <person name="Chevrette M.G."/>
            <person name="De Carvalho L.P.S."/>
            <person name="Shen B."/>
        </authorList>
    </citation>
    <scope>NUCLEOTIDE SEQUENCE [LARGE SCALE GENOMIC DNA]</scope>
    <source>
        <strain evidence="1 2">NPDC048946</strain>
    </source>
</reference>
<gene>
    <name evidence="1" type="ORF">AB0C36_07040</name>
</gene>
<dbReference type="RefSeq" id="WP_358350411.1">
    <property type="nucleotide sequence ID" value="NZ_JBEZFP010000012.1"/>
</dbReference>
<organism evidence="1 2">
    <name type="scientific">Streptodolium elevatio</name>
    <dbReference type="NCBI Taxonomy" id="3157996"/>
    <lineage>
        <taxon>Bacteria</taxon>
        <taxon>Bacillati</taxon>
        <taxon>Actinomycetota</taxon>
        <taxon>Actinomycetes</taxon>
        <taxon>Kitasatosporales</taxon>
        <taxon>Streptomycetaceae</taxon>
        <taxon>Streptodolium</taxon>
    </lineage>
</organism>